<evidence type="ECO:0000256" key="2">
    <source>
        <dbReference type="ARBA" id="ARBA00011123"/>
    </source>
</evidence>
<organism evidence="6 7">
    <name type="scientific">Hominilimicola fabiformis</name>
    <dbReference type="NCBI Taxonomy" id="2885356"/>
    <lineage>
        <taxon>Bacteria</taxon>
        <taxon>Bacillati</taxon>
        <taxon>Bacillota</taxon>
        <taxon>Clostridia</taxon>
        <taxon>Eubacteriales</taxon>
        <taxon>Oscillospiraceae</taxon>
        <taxon>Hominilimicola</taxon>
    </lineage>
</organism>
<comment type="function">
    <text evidence="3">Allows the formation of correctly charged Asn-tRNA(Asn) or Gln-tRNA(Gln) through the transamidation of misacylated Asp-tRNA(Asn) or Glu-tRNA(Gln) in organisms which lack either or both of asparaginyl-tRNA or glutaminyl-tRNA synthetases. The reaction takes place in the presence of glutamine and ATP through an activated phospho-Asp-tRNA(Asn) or phospho-Glu-tRNA(Gln).</text>
</comment>
<dbReference type="SUPFAM" id="SSF141000">
    <property type="entry name" value="Glu-tRNAGln amidotransferase C subunit"/>
    <property type="match status" value="1"/>
</dbReference>
<evidence type="ECO:0000256" key="3">
    <source>
        <dbReference type="ARBA" id="ARBA00024799"/>
    </source>
</evidence>
<name>A0AAE3J8H4_9FIRM</name>
<dbReference type="GO" id="GO:0070681">
    <property type="term" value="P:glutaminyl-tRNAGln biosynthesis via transamidation"/>
    <property type="evidence" value="ECO:0007669"/>
    <property type="project" value="TreeGrafter"/>
</dbReference>
<dbReference type="Gene3D" id="1.10.20.60">
    <property type="entry name" value="Glu-tRNAGln amidotransferase C subunit, N-terminal domain"/>
    <property type="match status" value="1"/>
</dbReference>
<evidence type="ECO:0000313" key="6">
    <source>
        <dbReference type="EMBL" id="MCC2209497.1"/>
    </source>
</evidence>
<evidence type="ECO:0000256" key="5">
    <source>
        <dbReference type="ARBA" id="ARBA00047913"/>
    </source>
</evidence>
<dbReference type="Proteomes" id="UP001198242">
    <property type="component" value="Unassembled WGS sequence"/>
</dbReference>
<proteinExistence type="inferred from homology"/>
<comment type="subunit">
    <text evidence="2">Heterotrimer of A, B and C subunits.</text>
</comment>
<dbReference type="InterPro" id="IPR003837">
    <property type="entry name" value="GatC"/>
</dbReference>
<keyword evidence="7" id="KW-1185">Reference proteome</keyword>
<gene>
    <name evidence="6" type="primary">gatC</name>
    <name evidence="6" type="ORF">LKE05_01640</name>
</gene>
<dbReference type="RefSeq" id="WP_022229919.1">
    <property type="nucleotide sequence ID" value="NZ_JAJEQM010000002.1"/>
</dbReference>
<dbReference type="PANTHER" id="PTHR15004:SF0">
    <property type="entry name" value="GLUTAMYL-TRNA(GLN) AMIDOTRANSFERASE SUBUNIT C, MITOCHONDRIAL"/>
    <property type="match status" value="1"/>
</dbReference>
<dbReference type="GO" id="GO:0006450">
    <property type="term" value="P:regulation of translational fidelity"/>
    <property type="evidence" value="ECO:0007669"/>
    <property type="project" value="InterPro"/>
</dbReference>
<dbReference type="PANTHER" id="PTHR15004">
    <property type="entry name" value="GLUTAMYL-TRNA(GLN) AMIDOTRANSFERASE SUBUNIT C, MITOCHONDRIAL"/>
    <property type="match status" value="1"/>
</dbReference>
<comment type="similarity">
    <text evidence="1">Belongs to the GatC family.</text>
</comment>
<comment type="caution">
    <text evidence="6">The sequence shown here is derived from an EMBL/GenBank/DDBJ whole genome shotgun (WGS) entry which is preliminary data.</text>
</comment>
<comment type="catalytic activity">
    <reaction evidence="4">
        <text>L-aspartyl-tRNA(Asn) + L-glutamine + ATP + H2O = L-asparaginyl-tRNA(Asn) + L-glutamate + ADP + phosphate + 2 H(+)</text>
        <dbReference type="Rhea" id="RHEA:14513"/>
        <dbReference type="Rhea" id="RHEA-COMP:9674"/>
        <dbReference type="Rhea" id="RHEA-COMP:9677"/>
        <dbReference type="ChEBI" id="CHEBI:15377"/>
        <dbReference type="ChEBI" id="CHEBI:15378"/>
        <dbReference type="ChEBI" id="CHEBI:29985"/>
        <dbReference type="ChEBI" id="CHEBI:30616"/>
        <dbReference type="ChEBI" id="CHEBI:43474"/>
        <dbReference type="ChEBI" id="CHEBI:58359"/>
        <dbReference type="ChEBI" id="CHEBI:78515"/>
        <dbReference type="ChEBI" id="CHEBI:78516"/>
        <dbReference type="ChEBI" id="CHEBI:456216"/>
    </reaction>
</comment>
<accession>A0AAE3J8H4</accession>
<evidence type="ECO:0000256" key="1">
    <source>
        <dbReference type="ARBA" id="ARBA00010757"/>
    </source>
</evidence>
<evidence type="ECO:0000313" key="7">
    <source>
        <dbReference type="Proteomes" id="UP001198242"/>
    </source>
</evidence>
<reference evidence="6 7" key="1">
    <citation type="submission" date="2021-10" db="EMBL/GenBank/DDBJ databases">
        <title>Anaerobic single-cell dispensing facilitates the cultivation of human gut bacteria.</title>
        <authorList>
            <person name="Afrizal A."/>
        </authorList>
    </citation>
    <scope>NUCLEOTIDE SEQUENCE [LARGE SCALE GENOMIC DNA]</scope>
    <source>
        <strain evidence="6 7">CLA-AA-H232</strain>
    </source>
</reference>
<evidence type="ECO:0000256" key="4">
    <source>
        <dbReference type="ARBA" id="ARBA00047380"/>
    </source>
</evidence>
<comment type="catalytic activity">
    <reaction evidence="5">
        <text>L-glutamyl-tRNA(Gln) + L-glutamine + ATP + H2O = L-glutaminyl-tRNA(Gln) + L-glutamate + ADP + phosphate + H(+)</text>
        <dbReference type="Rhea" id="RHEA:17521"/>
        <dbReference type="Rhea" id="RHEA-COMP:9681"/>
        <dbReference type="Rhea" id="RHEA-COMP:9684"/>
        <dbReference type="ChEBI" id="CHEBI:15377"/>
        <dbReference type="ChEBI" id="CHEBI:15378"/>
        <dbReference type="ChEBI" id="CHEBI:29985"/>
        <dbReference type="ChEBI" id="CHEBI:30616"/>
        <dbReference type="ChEBI" id="CHEBI:43474"/>
        <dbReference type="ChEBI" id="CHEBI:58359"/>
        <dbReference type="ChEBI" id="CHEBI:78520"/>
        <dbReference type="ChEBI" id="CHEBI:78521"/>
        <dbReference type="ChEBI" id="CHEBI:456216"/>
    </reaction>
</comment>
<dbReference type="InterPro" id="IPR036113">
    <property type="entry name" value="Asp/Glu-ADT_sf_sub_c"/>
</dbReference>
<dbReference type="EMBL" id="JAJEQM010000002">
    <property type="protein sequence ID" value="MCC2209497.1"/>
    <property type="molecule type" value="Genomic_DNA"/>
</dbReference>
<dbReference type="AlphaFoldDB" id="A0AAE3J8H4"/>
<sequence>MFNSDLTKHLAELSKLEFTDEELEQMTADMTNIIAIMDKVCEFDTSKPAYALDAVDYKDLRADEHRNSYPTEEIVKNAKNVKNNSFVVPKVV</sequence>
<dbReference type="Pfam" id="PF02686">
    <property type="entry name" value="GatC"/>
    <property type="match status" value="1"/>
</dbReference>
<protein>
    <submittedName>
        <fullName evidence="6">Asp-tRNA(Asn)/Glu-tRNA(Gln) amidotransferase subunit GatC</fullName>
    </submittedName>
</protein>
<dbReference type="NCBIfam" id="TIGR00135">
    <property type="entry name" value="gatC"/>
    <property type="match status" value="1"/>
</dbReference>